<dbReference type="Pfam" id="PF00078">
    <property type="entry name" value="RVT_1"/>
    <property type="match status" value="1"/>
</dbReference>
<dbReference type="Pfam" id="PF00665">
    <property type="entry name" value="rve"/>
    <property type="match status" value="1"/>
</dbReference>
<dbReference type="InterPro" id="IPR043502">
    <property type="entry name" value="DNA/RNA_pol_sf"/>
</dbReference>
<dbReference type="Pfam" id="PF17921">
    <property type="entry name" value="Integrase_H2C2"/>
    <property type="match status" value="1"/>
</dbReference>
<dbReference type="Gene3D" id="2.40.70.10">
    <property type="entry name" value="Acid Proteases"/>
    <property type="match status" value="1"/>
</dbReference>
<dbReference type="CDD" id="cd00303">
    <property type="entry name" value="retropepsin_like"/>
    <property type="match status" value="1"/>
</dbReference>
<dbReference type="GO" id="GO:0004519">
    <property type="term" value="F:endonuclease activity"/>
    <property type="evidence" value="ECO:0007669"/>
    <property type="project" value="UniProtKB-KW"/>
</dbReference>
<dbReference type="InterPro" id="IPR041588">
    <property type="entry name" value="Integrase_H2C2"/>
</dbReference>
<keyword evidence="7" id="KW-0695">RNA-directed DNA polymerase</keyword>
<evidence type="ECO:0000256" key="1">
    <source>
        <dbReference type="ARBA" id="ARBA00012493"/>
    </source>
</evidence>
<evidence type="ECO:0000313" key="12">
    <source>
        <dbReference type="Proteomes" id="UP000075243"/>
    </source>
</evidence>
<dbReference type="InterPro" id="IPR036397">
    <property type="entry name" value="RNaseH_sf"/>
</dbReference>
<keyword evidence="3" id="KW-0548">Nucleotidyltransferase</keyword>
<keyword evidence="2" id="KW-0808">Transferase</keyword>
<evidence type="ECO:0000256" key="9">
    <source>
        <dbReference type="SAM" id="MobiDB-lite"/>
    </source>
</evidence>
<keyword evidence="5" id="KW-0255">Endonuclease</keyword>
<dbReference type="Gene3D" id="3.10.10.10">
    <property type="entry name" value="HIV Type 1 Reverse Transcriptase, subunit A, domain 1"/>
    <property type="match status" value="1"/>
</dbReference>
<dbReference type="Proteomes" id="UP000075243">
    <property type="component" value="Unassembled WGS sequence"/>
</dbReference>
<feature type="coiled-coil region" evidence="8">
    <location>
        <begin position="406"/>
        <end position="437"/>
    </location>
</feature>
<dbReference type="CDD" id="cd01647">
    <property type="entry name" value="RT_LTR"/>
    <property type="match status" value="1"/>
</dbReference>
<dbReference type="InterPro" id="IPR001584">
    <property type="entry name" value="Integrase_cat-core"/>
</dbReference>
<dbReference type="GO" id="GO:0003676">
    <property type="term" value="F:nucleic acid binding"/>
    <property type="evidence" value="ECO:0007669"/>
    <property type="project" value="InterPro"/>
</dbReference>
<evidence type="ECO:0000256" key="4">
    <source>
        <dbReference type="ARBA" id="ARBA00022722"/>
    </source>
</evidence>
<dbReference type="OMA" id="SASICPW"/>
<dbReference type="Gramene" id="C.cajan_39273.t">
    <property type="protein sequence ID" value="C.cajan_39273.t"/>
    <property type="gene ID" value="C.cajan_39273"/>
</dbReference>
<dbReference type="CDD" id="cd09274">
    <property type="entry name" value="RNase_HI_RT_Ty3"/>
    <property type="match status" value="1"/>
</dbReference>
<dbReference type="PANTHER" id="PTHR37984">
    <property type="entry name" value="PROTEIN CBG26694"/>
    <property type="match status" value="1"/>
</dbReference>
<keyword evidence="12" id="KW-1185">Reference proteome</keyword>
<keyword evidence="4" id="KW-0540">Nuclease</keyword>
<name>A0A151R7X5_CAJCA</name>
<dbReference type="InterPro" id="IPR021109">
    <property type="entry name" value="Peptidase_aspartic_dom_sf"/>
</dbReference>
<dbReference type="Gene3D" id="3.30.420.10">
    <property type="entry name" value="Ribonuclease H-like superfamily/Ribonuclease H"/>
    <property type="match status" value="2"/>
</dbReference>
<gene>
    <name evidence="11" type="ORF">KK1_040083</name>
</gene>
<dbReference type="FunFam" id="3.10.20.370:FF:000001">
    <property type="entry name" value="Retrovirus-related Pol polyprotein from transposon 17.6-like protein"/>
    <property type="match status" value="1"/>
</dbReference>
<dbReference type="Pfam" id="PF13650">
    <property type="entry name" value="Asp_protease_2"/>
    <property type="match status" value="1"/>
</dbReference>
<dbReference type="InterPro" id="IPR041373">
    <property type="entry name" value="RT_RNaseH"/>
</dbReference>
<dbReference type="InterPro" id="IPR000477">
    <property type="entry name" value="RT_dom"/>
</dbReference>
<dbReference type="EMBL" id="KQ483979">
    <property type="protein sequence ID" value="KYP38652.1"/>
    <property type="molecule type" value="Genomic_DNA"/>
</dbReference>
<dbReference type="InterPro" id="IPR043128">
    <property type="entry name" value="Rev_trsase/Diguanyl_cyclase"/>
</dbReference>
<dbReference type="Gene3D" id="3.30.70.270">
    <property type="match status" value="2"/>
</dbReference>
<keyword evidence="8" id="KW-0175">Coiled coil</keyword>
<evidence type="ECO:0000313" key="11">
    <source>
        <dbReference type="EMBL" id="KYP38652.1"/>
    </source>
</evidence>
<evidence type="ECO:0000259" key="10">
    <source>
        <dbReference type="PROSITE" id="PS50994"/>
    </source>
</evidence>
<evidence type="ECO:0000256" key="8">
    <source>
        <dbReference type="SAM" id="Coils"/>
    </source>
</evidence>
<keyword evidence="6" id="KW-0378">Hydrolase</keyword>
<feature type="region of interest" description="Disordered" evidence="9">
    <location>
        <begin position="89"/>
        <end position="115"/>
    </location>
</feature>
<feature type="region of interest" description="Disordered" evidence="9">
    <location>
        <begin position="1"/>
        <end position="20"/>
    </location>
</feature>
<dbReference type="SUPFAM" id="SSF56672">
    <property type="entry name" value="DNA/RNA polymerases"/>
    <property type="match status" value="1"/>
</dbReference>
<dbReference type="GO" id="GO:0015074">
    <property type="term" value="P:DNA integration"/>
    <property type="evidence" value="ECO:0007669"/>
    <property type="project" value="InterPro"/>
</dbReference>
<protein>
    <recommendedName>
        <fullName evidence="1">RNA-directed DNA polymerase</fullName>
        <ecNumber evidence="1">2.7.7.49</ecNumber>
    </recommendedName>
</protein>
<dbReference type="PROSITE" id="PS50994">
    <property type="entry name" value="INTEGRASE"/>
    <property type="match status" value="1"/>
</dbReference>
<evidence type="ECO:0000256" key="5">
    <source>
        <dbReference type="ARBA" id="ARBA00022759"/>
    </source>
</evidence>
<accession>A0A151R7X5</accession>
<dbReference type="EC" id="2.7.7.49" evidence="1"/>
<reference evidence="11" key="1">
    <citation type="journal article" date="2012" name="Nat. Biotechnol.">
        <title>Draft genome sequence of pigeonpea (Cajanus cajan), an orphan legume crop of resource-poor farmers.</title>
        <authorList>
            <person name="Varshney R.K."/>
            <person name="Chen W."/>
            <person name="Li Y."/>
            <person name="Bharti A.K."/>
            <person name="Saxena R.K."/>
            <person name="Schlueter J.A."/>
            <person name="Donoghue M.T."/>
            <person name="Azam S."/>
            <person name="Fan G."/>
            <person name="Whaley A.M."/>
            <person name="Farmer A.D."/>
            <person name="Sheridan J."/>
            <person name="Iwata A."/>
            <person name="Tuteja R."/>
            <person name="Penmetsa R.V."/>
            <person name="Wu W."/>
            <person name="Upadhyaya H.D."/>
            <person name="Yang S.P."/>
            <person name="Shah T."/>
            <person name="Saxena K.B."/>
            <person name="Michael T."/>
            <person name="McCombie W.R."/>
            <person name="Yang B."/>
            <person name="Zhang G."/>
            <person name="Yang H."/>
            <person name="Wang J."/>
            <person name="Spillane C."/>
            <person name="Cook D.R."/>
            <person name="May G.D."/>
            <person name="Xu X."/>
            <person name="Jackson S.A."/>
        </authorList>
    </citation>
    <scope>NUCLEOTIDE SEQUENCE [LARGE SCALE GENOMIC DNA]</scope>
</reference>
<dbReference type="GO" id="GO:0003964">
    <property type="term" value="F:RNA-directed DNA polymerase activity"/>
    <property type="evidence" value="ECO:0007669"/>
    <property type="project" value="UniProtKB-KW"/>
</dbReference>
<proteinExistence type="predicted"/>
<dbReference type="SUPFAM" id="SSF53098">
    <property type="entry name" value="Ribonuclease H-like"/>
    <property type="match status" value="1"/>
</dbReference>
<evidence type="ECO:0000256" key="7">
    <source>
        <dbReference type="ARBA" id="ARBA00022918"/>
    </source>
</evidence>
<sequence length="1345" mass="154270">MGASSSRLHPPQQQHPPLYERTTKLEDTLQQFMQLSLQNQKNTDASFKNLEVQVGQLAKQLADQKSGSFSANTQTNPKEHCKVVATRSGKTFGENNPSDREKKVMKENSEAEDKDESVVEEVENKRVSGEIEKKNKKIDKEVGKAPPTRNLPYPHASSRKDKERQFARFLDIFKRLQINIPFSEALEQMPTYAKFMKELLSKKRRFIEEETIELEAGCSAIIQKSLPQKSKDPGSFTIPVTIGTLPVGKALLDLGASINLMPLSMMRRIGDLEARPTRMTLQLADRSIKYPHGVVEDVLVKVDKFMFPVDFVVMDMEEDIEVPLILGRPFMKTAKVIIDVDDGKLKVRVQDEEVNFNVFEAMQYPNDKNDCMRVDILDDVIFAASSQMHSQSSLEKALIEASEFLNDEEEKEIEACLRNLNSTKEILERNLKFEKLHESLRSEEQKLELKVLPSHLKYVFLEEGNNKPVIISSSLSDNEEKRLIEVLQLNQEAIGWTLSDLKGISPSYCMHKIHMEQDYRPVAQPQRRLNPTMKEVVKKEVQKLLEAGMIYPISDSAWVSPVQVVPKKGGMTVIHNEKNELIPTRTVTGWRMCIDYRKLNKATRKDHFPLPFMDQMLERLAGQAYYCFLDGYSGYNQIAVDPEDQEKTAFTCPFGVFAYRKMPFGLCNAPATFQRCMLAIFSDLVEKCIEVFMDDFSVFGSSFDTCLDNLDTVLKRCVETNLVLNWEKCHFMVTEGIVLGHKISCRGIEVDKAKIEVIEKLPPPVNVKGIKSFLGHAGFYRRFIKDFSKIAKPLSNLLNKDTPDYAIGAVLGQRKEKVFHVIHYASKVLNDTQANYATTEKELLAIVYALEKFRAYLIGSKIIVFTDHAAIKYLLTKSDSKPRLIRWILLLQEFDLEIKDKKGCENNVADHLSRLVNNEVTTLEPELSEEFPDEKLLSIQERPWFADMANFKAAGVIPEDLNWHQRKKMLNDAKLYVWDDPHLFKIGADNLLRRCVTKEEAKDILWHCHNSPYGGHFNGERTAAKFLQSGFFWPTLFKDAYEYVQRCDSCQRSGTISKRHEMPLQNIQEVEVFDCWGIDFIGPLPSSFSNEYILLAVEYVSRWVEAIPTQKADAKTVIKFLKKNIFCRFGTPRVLISDGGSHFCNAQLKKALEHYGRILEKTVATSRKDWASKLDEALWAYRTAFKTPTSLSPFHLVYGKACHLPVELEHKAFWALKLLNFDPKACGEKRKSQLHELEEMRLNAYQSSRQYKERVKAYHDKKILKRDFRPGQSVLLFNSRLKLFPGKLRSKWSGPFVIKEVKPYGAVEIEDPASKRSWMVNGQRVKPYLGGDFERLIAKLELSDP</sequence>
<evidence type="ECO:0000256" key="6">
    <source>
        <dbReference type="ARBA" id="ARBA00022801"/>
    </source>
</evidence>
<feature type="domain" description="Integrase catalytic" evidence="10">
    <location>
        <begin position="1059"/>
        <end position="1156"/>
    </location>
</feature>
<evidence type="ECO:0000256" key="3">
    <source>
        <dbReference type="ARBA" id="ARBA00022695"/>
    </source>
</evidence>
<dbReference type="GO" id="GO:0016787">
    <property type="term" value="F:hydrolase activity"/>
    <property type="evidence" value="ECO:0007669"/>
    <property type="project" value="UniProtKB-KW"/>
</dbReference>
<dbReference type="InterPro" id="IPR050951">
    <property type="entry name" value="Retrovirus_Pol_polyprotein"/>
</dbReference>
<dbReference type="InterPro" id="IPR012337">
    <property type="entry name" value="RNaseH-like_sf"/>
</dbReference>
<dbReference type="PANTHER" id="PTHR37984:SF5">
    <property type="entry name" value="PROTEIN NYNRIN-LIKE"/>
    <property type="match status" value="1"/>
</dbReference>
<dbReference type="SUPFAM" id="SSF50630">
    <property type="entry name" value="Acid proteases"/>
    <property type="match status" value="1"/>
</dbReference>
<organism evidence="11 12">
    <name type="scientific">Cajanus cajan</name>
    <name type="common">Pigeon pea</name>
    <name type="synonym">Cajanus indicus</name>
    <dbReference type="NCBI Taxonomy" id="3821"/>
    <lineage>
        <taxon>Eukaryota</taxon>
        <taxon>Viridiplantae</taxon>
        <taxon>Streptophyta</taxon>
        <taxon>Embryophyta</taxon>
        <taxon>Tracheophyta</taxon>
        <taxon>Spermatophyta</taxon>
        <taxon>Magnoliopsida</taxon>
        <taxon>eudicotyledons</taxon>
        <taxon>Gunneridae</taxon>
        <taxon>Pentapetalae</taxon>
        <taxon>rosids</taxon>
        <taxon>fabids</taxon>
        <taxon>Fabales</taxon>
        <taxon>Fabaceae</taxon>
        <taxon>Papilionoideae</taxon>
        <taxon>50 kb inversion clade</taxon>
        <taxon>NPAAA clade</taxon>
        <taxon>indigoferoid/millettioid clade</taxon>
        <taxon>Phaseoleae</taxon>
        <taxon>Cajanus</taxon>
    </lineage>
</organism>
<dbReference type="Gene3D" id="1.10.340.70">
    <property type="match status" value="1"/>
</dbReference>
<evidence type="ECO:0000256" key="2">
    <source>
        <dbReference type="ARBA" id="ARBA00022679"/>
    </source>
</evidence>
<feature type="compositionally biased region" description="Basic and acidic residues" evidence="9">
    <location>
        <begin position="97"/>
        <end position="111"/>
    </location>
</feature>
<dbReference type="Pfam" id="PF17917">
    <property type="entry name" value="RT_RNaseH"/>
    <property type="match status" value="1"/>
</dbReference>